<sequence length="265" mass="27653">MNPTAQKYGASVLAGVNLIPADIAERKKMRAVRTTAVIVVLIAVGAVVVAFLLALAARGVAQLDLDNASRDQEAAIAERDGKAQVYTDALQREREEYTLAQIGFGEIDYAQLTAQIQATRSDTASFDSILVHGPTADTLGAGPRDDLYGGAVGTFEFEARAESQASASALLRRLEAIPGIADVRGVTEAFATEGGVDYWEVSGTGSITAKWLTLRLVPEDGFAGVDAVTVVEAQDTDEESPLTAPSATPSPSAEPTASPSAGEEN</sequence>
<keyword evidence="2" id="KW-0812">Transmembrane</keyword>
<accession>A0AAW7M7A7</accession>
<dbReference type="Proteomes" id="UP001172737">
    <property type="component" value="Unassembled WGS sequence"/>
</dbReference>
<keyword evidence="2" id="KW-0472">Membrane</keyword>
<evidence type="ECO:0000256" key="2">
    <source>
        <dbReference type="SAM" id="Phobius"/>
    </source>
</evidence>
<feature type="transmembrane region" description="Helical" evidence="2">
    <location>
        <begin position="36"/>
        <end position="57"/>
    </location>
</feature>
<dbReference type="AlphaFoldDB" id="A0AAW7M7A7"/>
<dbReference type="EMBL" id="JAUHPX010000001">
    <property type="protein sequence ID" value="MDN4486705.1"/>
    <property type="molecule type" value="Genomic_DNA"/>
</dbReference>
<evidence type="ECO:0000313" key="3">
    <source>
        <dbReference type="EMBL" id="MDN4486705.1"/>
    </source>
</evidence>
<proteinExistence type="predicted"/>
<name>A0AAW7M7A7_9MICO</name>
<evidence type="ECO:0000256" key="1">
    <source>
        <dbReference type="SAM" id="MobiDB-lite"/>
    </source>
</evidence>
<gene>
    <name evidence="3" type="ORF">QQX10_00825</name>
</gene>
<reference evidence="3" key="1">
    <citation type="submission" date="2023-06" db="EMBL/GenBank/DDBJ databases">
        <title>Sysu t00039.</title>
        <authorList>
            <person name="Gao L."/>
            <person name="Fang B.-Z."/>
            <person name="Li W.-J."/>
        </authorList>
    </citation>
    <scope>NUCLEOTIDE SEQUENCE</scope>
    <source>
        <strain evidence="3">SYSU T00039</strain>
    </source>
</reference>
<evidence type="ECO:0000313" key="4">
    <source>
        <dbReference type="Proteomes" id="UP001172737"/>
    </source>
</evidence>
<feature type="region of interest" description="Disordered" evidence="1">
    <location>
        <begin position="230"/>
        <end position="265"/>
    </location>
</feature>
<feature type="compositionally biased region" description="Low complexity" evidence="1">
    <location>
        <begin position="241"/>
        <end position="265"/>
    </location>
</feature>
<comment type="caution">
    <text evidence="3">The sequence shown here is derived from an EMBL/GenBank/DDBJ whole genome shotgun (WGS) entry which is preliminary data.</text>
</comment>
<keyword evidence="2" id="KW-1133">Transmembrane helix</keyword>
<evidence type="ECO:0008006" key="5">
    <source>
        <dbReference type="Google" id="ProtNLM"/>
    </source>
</evidence>
<protein>
    <recommendedName>
        <fullName evidence="5">Tfp pilus assembly protein PilN</fullName>
    </recommendedName>
</protein>
<keyword evidence="4" id="KW-1185">Reference proteome</keyword>
<dbReference type="RefSeq" id="WP_301144289.1">
    <property type="nucleotide sequence ID" value="NZ_JAUHPX010000001.1"/>
</dbReference>
<organism evidence="3 4">
    <name type="scientific">Demequina lignilytica</name>
    <dbReference type="NCBI Taxonomy" id="3051663"/>
    <lineage>
        <taxon>Bacteria</taxon>
        <taxon>Bacillati</taxon>
        <taxon>Actinomycetota</taxon>
        <taxon>Actinomycetes</taxon>
        <taxon>Micrococcales</taxon>
        <taxon>Demequinaceae</taxon>
        <taxon>Demequina</taxon>
    </lineage>
</organism>